<keyword evidence="3" id="KW-1185">Reference proteome</keyword>
<proteinExistence type="predicted"/>
<sequence length="236" mass="25328">MKFLSVPIACLGLMLATAALADDHPVVVELYTSQGCSSCPPADKILHELAGRRDVIALSLHVDYWDYIGWKDQFARPEHTARQKAYARVGGRTMIYTPQMIVNGLDAIAGARAMQLAERIEAHHDKAVRAILTTRVAGGRVTATARPAAGAQLSGPFVVQLVRYAPRRSVTITRGELAGQNLDYANVVESWDRIGEWDGQGEANWSAPLPGDLPAAILVQQGTAGPILAAARVTAP</sequence>
<dbReference type="Pfam" id="PF06764">
    <property type="entry name" value="DUF1223"/>
    <property type="match status" value="1"/>
</dbReference>
<dbReference type="STRING" id="1227549.SAMN05444007_10385"/>
<protein>
    <recommendedName>
        <fullName evidence="4">DUF1223 domain-containing protein</fullName>
    </recommendedName>
</protein>
<dbReference type="SUPFAM" id="SSF52833">
    <property type="entry name" value="Thioredoxin-like"/>
    <property type="match status" value="1"/>
</dbReference>
<dbReference type="Proteomes" id="UP000199379">
    <property type="component" value="Unassembled WGS sequence"/>
</dbReference>
<dbReference type="RefSeq" id="WP_092363277.1">
    <property type="nucleotide sequence ID" value="NZ_BMGV01000003.1"/>
</dbReference>
<dbReference type="PANTHER" id="PTHR36057">
    <property type="match status" value="1"/>
</dbReference>
<organism evidence="2 3">
    <name type="scientific">Cribrihabitans marinus</name>
    <dbReference type="NCBI Taxonomy" id="1227549"/>
    <lineage>
        <taxon>Bacteria</taxon>
        <taxon>Pseudomonadati</taxon>
        <taxon>Pseudomonadota</taxon>
        <taxon>Alphaproteobacteria</taxon>
        <taxon>Rhodobacterales</taxon>
        <taxon>Paracoccaceae</taxon>
        <taxon>Cribrihabitans</taxon>
    </lineage>
</organism>
<evidence type="ECO:0000313" key="3">
    <source>
        <dbReference type="Proteomes" id="UP000199379"/>
    </source>
</evidence>
<feature type="chain" id="PRO_5011513790" description="DUF1223 domain-containing protein" evidence="1">
    <location>
        <begin position="22"/>
        <end position="236"/>
    </location>
</feature>
<keyword evidence="1" id="KW-0732">Signal</keyword>
<dbReference type="AlphaFoldDB" id="A0A1H6V3R2"/>
<feature type="signal peptide" evidence="1">
    <location>
        <begin position="1"/>
        <end position="21"/>
    </location>
</feature>
<name>A0A1H6V3R2_9RHOB</name>
<evidence type="ECO:0008006" key="4">
    <source>
        <dbReference type="Google" id="ProtNLM"/>
    </source>
</evidence>
<dbReference type="InterPro" id="IPR036249">
    <property type="entry name" value="Thioredoxin-like_sf"/>
</dbReference>
<dbReference type="OrthoDB" id="9808254at2"/>
<dbReference type="InterPro" id="IPR010634">
    <property type="entry name" value="DUF1223"/>
</dbReference>
<evidence type="ECO:0000313" key="2">
    <source>
        <dbReference type="EMBL" id="SEI99208.1"/>
    </source>
</evidence>
<evidence type="ECO:0000256" key="1">
    <source>
        <dbReference type="SAM" id="SignalP"/>
    </source>
</evidence>
<dbReference type="EMBL" id="FNYD01000003">
    <property type="protein sequence ID" value="SEI99208.1"/>
    <property type="molecule type" value="Genomic_DNA"/>
</dbReference>
<reference evidence="2 3" key="1">
    <citation type="submission" date="2016-10" db="EMBL/GenBank/DDBJ databases">
        <authorList>
            <person name="de Groot N.N."/>
        </authorList>
    </citation>
    <scope>NUCLEOTIDE SEQUENCE [LARGE SCALE GENOMIC DNA]</scope>
    <source>
        <strain evidence="2 3">DSM 29340</strain>
    </source>
</reference>
<accession>A0A1H6V3R2</accession>
<dbReference type="PANTHER" id="PTHR36057:SF1">
    <property type="entry name" value="LIPOPROTEIN LIPID ATTACHMENT SITE-LIKE PROTEIN, PUTATIVE (DUF1223)-RELATED"/>
    <property type="match status" value="1"/>
</dbReference>
<gene>
    <name evidence="2" type="ORF">SAMN05444007_10385</name>
</gene>